<evidence type="ECO:0000259" key="1">
    <source>
        <dbReference type="Pfam" id="PF00561"/>
    </source>
</evidence>
<dbReference type="Gene3D" id="3.40.50.1820">
    <property type="entry name" value="alpha/beta hydrolase"/>
    <property type="match status" value="1"/>
</dbReference>
<dbReference type="AlphaFoldDB" id="G5KGP2"/>
<comment type="caution">
    <text evidence="2">The sequence shown here is derived from an EMBL/GenBank/DDBJ whole genome shotgun (WGS) entry which is preliminary data.</text>
</comment>
<dbReference type="Pfam" id="PF00561">
    <property type="entry name" value="Abhydrolase_1"/>
    <property type="match status" value="1"/>
</dbReference>
<dbReference type="PANTHER" id="PTHR43433:SF1">
    <property type="entry name" value="BLL5160 PROTEIN"/>
    <property type="match status" value="1"/>
</dbReference>
<dbReference type="InterPro" id="IPR050471">
    <property type="entry name" value="AB_hydrolase"/>
</dbReference>
<dbReference type="SUPFAM" id="SSF53474">
    <property type="entry name" value="alpha/beta-Hydrolases"/>
    <property type="match status" value="1"/>
</dbReference>
<dbReference type="RefSeq" id="WP_006739822.1">
    <property type="nucleotide sequence ID" value="NZ_AEUZ02000001.1"/>
</dbReference>
<evidence type="ECO:0000313" key="3">
    <source>
        <dbReference type="Proteomes" id="UP000005388"/>
    </source>
</evidence>
<reference evidence="2 3" key="1">
    <citation type="journal article" date="2014" name="Int. J. Syst. Evol. Microbiol.">
        <title>Phylogenomics and the dynamic genome evolution of the genus Streptococcus.</title>
        <authorList>
            <consortium name="The Broad Institute Genome Sequencing Platform"/>
            <person name="Richards V.P."/>
            <person name="Palmer S.R."/>
            <person name="Pavinski Bitar P.D."/>
            <person name="Qin X."/>
            <person name="Weinstock G.M."/>
            <person name="Highlander S.K."/>
            <person name="Town C.D."/>
            <person name="Burne R.A."/>
            <person name="Stanhope M.J."/>
        </authorList>
    </citation>
    <scope>NUCLEOTIDE SEQUENCE [LARGE SCALE GENOMIC DNA]</scope>
    <source>
        <strain evidence="2 3">2285-97</strain>
    </source>
</reference>
<keyword evidence="3" id="KW-1185">Reference proteome</keyword>
<feature type="domain" description="AB hydrolase-1" evidence="1">
    <location>
        <begin position="21"/>
        <end position="117"/>
    </location>
</feature>
<evidence type="ECO:0000313" key="2">
    <source>
        <dbReference type="EMBL" id="EHJ57092.1"/>
    </source>
</evidence>
<dbReference type="InterPro" id="IPR000073">
    <property type="entry name" value="AB_hydrolase_1"/>
</dbReference>
<dbReference type="STRING" id="764291.STRUR_0064"/>
<dbReference type="EMBL" id="AEUZ02000001">
    <property type="protein sequence ID" value="EHJ57092.1"/>
    <property type="molecule type" value="Genomic_DNA"/>
</dbReference>
<organism evidence="2 3">
    <name type="scientific">Streptococcus urinalis 2285-97</name>
    <dbReference type="NCBI Taxonomy" id="764291"/>
    <lineage>
        <taxon>Bacteria</taxon>
        <taxon>Bacillati</taxon>
        <taxon>Bacillota</taxon>
        <taxon>Bacilli</taxon>
        <taxon>Lactobacillales</taxon>
        <taxon>Streptococcaceae</taxon>
        <taxon>Streptococcus</taxon>
    </lineage>
</organism>
<sequence length="239" mass="27271">MYLRSHDGSAIFFRCIGNGFPILFLHGNNLSSDYFQNQLELAKQYKLIFIDSRAQGKSDLVTSSISFEKLTEDVNQVLEHLSINSCLIVGHSDGANLAISFCQKYPNKVKGLILNSGNVTFNGLRILSRIGILIELFFLRLLSKRSLYFKSKLLVAKLMKEEIKLDKERLRMLTFPTWVVVGSCDIIKLSHSEEICLLFPNSRLIKIKSQGHNVAKEEPLTFNKLIVDMMDLIQRRNQS</sequence>
<protein>
    <submittedName>
        <fullName evidence="2">Ndr domain protein</fullName>
    </submittedName>
</protein>
<gene>
    <name evidence="2" type="ORF">STRUR_0064</name>
</gene>
<dbReference type="Proteomes" id="UP000005388">
    <property type="component" value="Unassembled WGS sequence"/>
</dbReference>
<proteinExistence type="predicted"/>
<dbReference type="InterPro" id="IPR029058">
    <property type="entry name" value="AB_hydrolase_fold"/>
</dbReference>
<dbReference type="eggNOG" id="COG0596">
    <property type="taxonomic scope" value="Bacteria"/>
</dbReference>
<dbReference type="PANTHER" id="PTHR43433">
    <property type="entry name" value="HYDROLASE, ALPHA/BETA FOLD FAMILY PROTEIN"/>
    <property type="match status" value="1"/>
</dbReference>
<accession>G5KGP2</accession>
<name>G5KGP2_9STRE</name>